<comment type="caution">
    <text evidence="2">The sequence shown here is derived from an EMBL/GenBank/DDBJ whole genome shotgun (WGS) entry which is preliminary data.</text>
</comment>
<evidence type="ECO:0000313" key="2">
    <source>
        <dbReference type="EMBL" id="RDL36070.1"/>
    </source>
</evidence>
<dbReference type="OrthoDB" id="341421at2759"/>
<dbReference type="PANTHER" id="PTHR13271:SF137">
    <property type="entry name" value="SET DOMAIN-CONTAINING PROTEIN"/>
    <property type="match status" value="1"/>
</dbReference>
<dbReference type="InterPro" id="IPR001214">
    <property type="entry name" value="SET_dom"/>
</dbReference>
<dbReference type="InterPro" id="IPR046341">
    <property type="entry name" value="SET_dom_sf"/>
</dbReference>
<organism evidence="2 3">
    <name type="scientific">Venustampulla echinocandica</name>
    <dbReference type="NCBI Taxonomy" id="2656787"/>
    <lineage>
        <taxon>Eukaryota</taxon>
        <taxon>Fungi</taxon>
        <taxon>Dikarya</taxon>
        <taxon>Ascomycota</taxon>
        <taxon>Pezizomycotina</taxon>
        <taxon>Leotiomycetes</taxon>
        <taxon>Helotiales</taxon>
        <taxon>Pleuroascaceae</taxon>
        <taxon>Venustampulla</taxon>
    </lineage>
</organism>
<dbReference type="PROSITE" id="PS50280">
    <property type="entry name" value="SET"/>
    <property type="match status" value="1"/>
</dbReference>
<dbReference type="STRING" id="2656787.A0A370TKL8"/>
<proteinExistence type="predicted"/>
<dbReference type="SUPFAM" id="SSF82199">
    <property type="entry name" value="SET domain"/>
    <property type="match status" value="1"/>
</dbReference>
<dbReference type="RefSeq" id="XP_031868726.1">
    <property type="nucleotide sequence ID" value="XM_032015305.1"/>
</dbReference>
<dbReference type="Proteomes" id="UP000254866">
    <property type="component" value="Unassembled WGS sequence"/>
</dbReference>
<dbReference type="PANTHER" id="PTHR13271">
    <property type="entry name" value="UNCHARACTERIZED PUTATIVE METHYLTRANSFERASE"/>
    <property type="match status" value="1"/>
</dbReference>
<dbReference type="Pfam" id="PF00856">
    <property type="entry name" value="SET"/>
    <property type="match status" value="1"/>
</dbReference>
<feature type="domain" description="SET" evidence="1">
    <location>
        <begin position="14"/>
        <end position="224"/>
    </location>
</feature>
<name>A0A370TKL8_9HELO</name>
<sequence>MEAHRKFSEWAVSQGVEINGIAAHRFPGRGLGIIAQRNFEAGETIVVVPISALRTAQTVPKRISRAIGKITVHGLLAAELTLDTTLDHALWSDVLPTREDIAETMPLMWDSSLQSLLPEASKVTVSKLKSKLSLDWAAVSKAFPDISYDDYLYHWLIINTRTFYFLIPKAKKRPPHLDCLAQSPFADYFNHAAHGCKVAFDDTGYEISTDRPYEKGSEIYISYGNHSNDLLLAEYGFILEENHWDEITLDSYIVPMLSEKQKLHLEEAGFLGKYILDKEVVCHRTQVVLRIFCLPIRRWKRFVDGLDDGDADQAVVDISLLSILQQYENDATKMLASLPNINSGLPSQREILSRRWKQIHNLLQATIKRMQK</sequence>
<protein>
    <submittedName>
        <fullName evidence="2">SET protein</fullName>
    </submittedName>
</protein>
<dbReference type="EMBL" id="NPIC01000005">
    <property type="protein sequence ID" value="RDL36070.1"/>
    <property type="molecule type" value="Genomic_DNA"/>
</dbReference>
<dbReference type="GO" id="GO:0016279">
    <property type="term" value="F:protein-lysine N-methyltransferase activity"/>
    <property type="evidence" value="ECO:0007669"/>
    <property type="project" value="InterPro"/>
</dbReference>
<evidence type="ECO:0000313" key="3">
    <source>
        <dbReference type="Proteomes" id="UP000254866"/>
    </source>
</evidence>
<dbReference type="Gene3D" id="3.90.1410.10">
    <property type="entry name" value="set domain protein methyltransferase, domain 1"/>
    <property type="match status" value="1"/>
</dbReference>
<dbReference type="AlphaFoldDB" id="A0A370TKL8"/>
<dbReference type="InterPro" id="IPR050600">
    <property type="entry name" value="SETD3_SETD6_MTase"/>
</dbReference>
<keyword evidence="3" id="KW-1185">Reference proteome</keyword>
<reference evidence="2 3" key="1">
    <citation type="journal article" date="2018" name="IMA Fungus">
        <title>IMA Genome-F 9: Draft genome sequence of Annulohypoxylon stygium, Aspergillus mulundensis, Berkeleyomyces basicola (syn. Thielaviopsis basicola), Ceratocystis smalleyi, two Cercospora beticola strains, Coleophoma cylindrospora, Fusarium fracticaudum, Phialophora cf. hyalina, and Morchella septimelata.</title>
        <authorList>
            <person name="Wingfield B.D."/>
            <person name="Bills G.F."/>
            <person name="Dong Y."/>
            <person name="Huang W."/>
            <person name="Nel W.J."/>
            <person name="Swalarsk-Parry B.S."/>
            <person name="Vaghefi N."/>
            <person name="Wilken P.M."/>
            <person name="An Z."/>
            <person name="de Beer Z.W."/>
            <person name="De Vos L."/>
            <person name="Chen L."/>
            <person name="Duong T.A."/>
            <person name="Gao Y."/>
            <person name="Hammerbacher A."/>
            <person name="Kikkert J.R."/>
            <person name="Li Y."/>
            <person name="Li H."/>
            <person name="Li K."/>
            <person name="Li Q."/>
            <person name="Liu X."/>
            <person name="Ma X."/>
            <person name="Naidoo K."/>
            <person name="Pethybridge S.J."/>
            <person name="Sun J."/>
            <person name="Steenkamp E.T."/>
            <person name="van der Nest M.A."/>
            <person name="van Wyk S."/>
            <person name="Wingfield M.J."/>
            <person name="Xiong C."/>
            <person name="Yue Q."/>
            <person name="Zhang X."/>
        </authorList>
    </citation>
    <scope>NUCLEOTIDE SEQUENCE [LARGE SCALE GENOMIC DNA]</scope>
    <source>
        <strain evidence="2 3">BP 5553</strain>
    </source>
</reference>
<dbReference type="GeneID" id="43599531"/>
<evidence type="ECO:0000259" key="1">
    <source>
        <dbReference type="PROSITE" id="PS50280"/>
    </source>
</evidence>
<gene>
    <name evidence="2" type="ORF">BP5553_06682</name>
</gene>
<dbReference type="InterPro" id="IPR044429">
    <property type="entry name" value="SETD4_SET"/>
</dbReference>
<accession>A0A370TKL8</accession>
<dbReference type="CDD" id="cd19177">
    <property type="entry name" value="SET_SETD4"/>
    <property type="match status" value="1"/>
</dbReference>